<dbReference type="PANTHER" id="PTHR48071">
    <property type="entry name" value="SRCR DOMAIN-CONTAINING PROTEIN"/>
    <property type="match status" value="1"/>
</dbReference>
<evidence type="ECO:0000313" key="5">
    <source>
        <dbReference type="Proteomes" id="UP001217089"/>
    </source>
</evidence>
<feature type="domain" description="SRCR" evidence="3">
    <location>
        <begin position="71"/>
        <end position="121"/>
    </location>
</feature>
<dbReference type="SUPFAM" id="SSF56487">
    <property type="entry name" value="SRCR-like"/>
    <property type="match status" value="1"/>
</dbReference>
<keyword evidence="5" id="KW-1185">Reference proteome</keyword>
<sequence length="121" mass="13748">MFQNVLAYTEAKADIFDKFKTPATVFCTALDLFNFSPTIISKKLIYNHAVVYGNHSTKELNKRQSQVSTSMRLVNGTSNYEGRLEVFHNYTWGTVCDDGFTDRTASTVCRLLRLGTYVPFV</sequence>
<dbReference type="Pfam" id="PF00530">
    <property type="entry name" value="SRCR"/>
    <property type="match status" value="1"/>
</dbReference>
<dbReference type="PANTHER" id="PTHR48071:SF18">
    <property type="entry name" value="DELETED IN MALIGNANT BRAIN TUMORS 1 PROTEIN-RELATED"/>
    <property type="match status" value="1"/>
</dbReference>
<evidence type="ECO:0000313" key="4">
    <source>
        <dbReference type="EMBL" id="KAJ8306921.1"/>
    </source>
</evidence>
<dbReference type="Proteomes" id="UP001217089">
    <property type="component" value="Unassembled WGS sequence"/>
</dbReference>
<evidence type="ECO:0000259" key="3">
    <source>
        <dbReference type="PROSITE" id="PS50287"/>
    </source>
</evidence>
<dbReference type="PRINTS" id="PR00258">
    <property type="entry name" value="SPERACTRCPTR"/>
</dbReference>
<dbReference type="InterPro" id="IPR001190">
    <property type="entry name" value="SRCR"/>
</dbReference>
<accession>A0ABQ9ENV1</accession>
<protein>
    <recommendedName>
        <fullName evidence="3">SRCR domain-containing protein</fullName>
    </recommendedName>
</protein>
<organism evidence="4 5">
    <name type="scientific">Tegillarca granosa</name>
    <name type="common">Malaysian cockle</name>
    <name type="synonym">Anadara granosa</name>
    <dbReference type="NCBI Taxonomy" id="220873"/>
    <lineage>
        <taxon>Eukaryota</taxon>
        <taxon>Metazoa</taxon>
        <taxon>Spiralia</taxon>
        <taxon>Lophotrochozoa</taxon>
        <taxon>Mollusca</taxon>
        <taxon>Bivalvia</taxon>
        <taxon>Autobranchia</taxon>
        <taxon>Pteriomorphia</taxon>
        <taxon>Arcoida</taxon>
        <taxon>Arcoidea</taxon>
        <taxon>Arcidae</taxon>
        <taxon>Tegillarca</taxon>
    </lineage>
</organism>
<dbReference type="PROSITE" id="PS50287">
    <property type="entry name" value="SRCR_2"/>
    <property type="match status" value="1"/>
</dbReference>
<dbReference type="Gene3D" id="3.10.250.10">
    <property type="entry name" value="SRCR-like domain"/>
    <property type="match status" value="1"/>
</dbReference>
<keyword evidence="1" id="KW-1015">Disulfide bond</keyword>
<dbReference type="InterPro" id="IPR036772">
    <property type="entry name" value="SRCR-like_dom_sf"/>
</dbReference>
<dbReference type="EMBL" id="JARBDR010000793">
    <property type="protein sequence ID" value="KAJ8306921.1"/>
    <property type="molecule type" value="Genomic_DNA"/>
</dbReference>
<proteinExistence type="predicted"/>
<reference evidence="4 5" key="1">
    <citation type="submission" date="2022-12" db="EMBL/GenBank/DDBJ databases">
        <title>Chromosome-level genome of Tegillarca granosa.</title>
        <authorList>
            <person name="Kim J."/>
        </authorList>
    </citation>
    <scope>NUCLEOTIDE SEQUENCE [LARGE SCALE GENOMIC DNA]</scope>
    <source>
        <strain evidence="4">Teg-2019</strain>
        <tissue evidence="4">Adductor muscle</tissue>
    </source>
</reference>
<gene>
    <name evidence="4" type="ORF">KUTeg_015005</name>
</gene>
<evidence type="ECO:0000256" key="1">
    <source>
        <dbReference type="ARBA" id="ARBA00023157"/>
    </source>
</evidence>
<comment type="caution">
    <text evidence="4">The sequence shown here is derived from an EMBL/GenBank/DDBJ whole genome shotgun (WGS) entry which is preliminary data.</text>
</comment>
<comment type="caution">
    <text evidence="2">Lacks conserved residue(s) required for the propagation of feature annotation.</text>
</comment>
<evidence type="ECO:0000256" key="2">
    <source>
        <dbReference type="PROSITE-ProRule" id="PRU00196"/>
    </source>
</evidence>
<name>A0ABQ9ENV1_TEGGR</name>